<evidence type="ECO:0000256" key="1">
    <source>
        <dbReference type="SAM" id="SignalP"/>
    </source>
</evidence>
<dbReference type="EMBL" id="FOUF01000036">
    <property type="protein sequence ID" value="SFM81434.1"/>
    <property type="molecule type" value="Genomic_DNA"/>
</dbReference>
<dbReference type="EMBL" id="CAJNAP010000004">
    <property type="protein sequence ID" value="CAE6492899.1"/>
    <property type="molecule type" value="Genomic_DNA"/>
</dbReference>
<dbReference type="Proteomes" id="UP000601736">
    <property type="component" value="Unassembled WGS sequence"/>
</dbReference>
<gene>
    <name evidence="2" type="ORF">NMYAN_120064</name>
    <name evidence="3" type="ORF">SAMN05421880_1361</name>
</gene>
<evidence type="ECO:0008006" key="5">
    <source>
        <dbReference type="Google" id="ProtNLM"/>
    </source>
</evidence>
<evidence type="ECO:0000313" key="3">
    <source>
        <dbReference type="EMBL" id="SFM81434.1"/>
    </source>
</evidence>
<protein>
    <recommendedName>
        <fullName evidence="5">DUF4156 domain-containing protein</fullName>
    </recommendedName>
</protein>
<evidence type="ECO:0000313" key="4">
    <source>
        <dbReference type="Proteomes" id="UP000199561"/>
    </source>
</evidence>
<reference evidence="3 4" key="1">
    <citation type="submission" date="2016-10" db="EMBL/GenBank/DDBJ databases">
        <authorList>
            <person name="de Groot N.N."/>
        </authorList>
    </citation>
    <scope>NUCLEOTIDE SEQUENCE [LARGE SCALE GENOMIC DNA]</scope>
    <source>
        <strain evidence="3 4">Nm146</strain>
    </source>
</reference>
<accession>A0A1I4TXE4</accession>
<feature type="chain" id="PRO_5036308414" description="DUF4156 domain-containing protein" evidence="1">
    <location>
        <begin position="33"/>
        <end position="143"/>
    </location>
</feature>
<sequence>MKMKLSNPLLSHPRLFLLNVCAFLTAFSMASATVAGENTYNIVAAAKVEVEAQGCDYLGEVWGAAGGKLSKWNRYSANSSRHKAEDKALKMAAERNATHIVWNEHSGGSDSHQEVHALAYRCGSGEKPSDIAKQRNSTGNSVN</sequence>
<keyword evidence="1" id="KW-0732">Signal</keyword>
<reference evidence="2" key="2">
    <citation type="submission" date="2021-02" db="EMBL/GenBank/DDBJ databases">
        <authorList>
            <person name="Han P."/>
        </authorList>
    </citation>
    <scope>NUCLEOTIDE SEQUENCE</scope>
    <source>
        <strain evidence="2">Nitrosomonas nitrosa 18-3D</strain>
    </source>
</reference>
<keyword evidence="4" id="KW-1185">Reference proteome</keyword>
<feature type="signal peptide" evidence="1">
    <location>
        <begin position="1"/>
        <end position="32"/>
    </location>
</feature>
<dbReference type="AlphaFoldDB" id="A0A1I4TXE4"/>
<evidence type="ECO:0000313" key="2">
    <source>
        <dbReference type="EMBL" id="CAE6492899.1"/>
    </source>
</evidence>
<organism evidence="3 4">
    <name type="scientific">Nitrosomonas nitrosa</name>
    <dbReference type="NCBI Taxonomy" id="52442"/>
    <lineage>
        <taxon>Bacteria</taxon>
        <taxon>Pseudomonadati</taxon>
        <taxon>Pseudomonadota</taxon>
        <taxon>Betaproteobacteria</taxon>
        <taxon>Nitrosomonadales</taxon>
        <taxon>Nitrosomonadaceae</taxon>
        <taxon>Nitrosomonas</taxon>
    </lineage>
</organism>
<proteinExistence type="predicted"/>
<dbReference type="Proteomes" id="UP000199561">
    <property type="component" value="Unassembled WGS sequence"/>
</dbReference>
<name>A0A1I4TXE4_9PROT</name>